<dbReference type="Proteomes" id="UP000220828">
    <property type="component" value="Unassembled WGS sequence"/>
</dbReference>
<evidence type="ECO:0000313" key="2">
    <source>
        <dbReference type="EMBL" id="PDS23289.1"/>
    </source>
</evidence>
<protein>
    <submittedName>
        <fullName evidence="2">DUF2752 domain-containing protein</fullName>
    </submittedName>
</protein>
<feature type="transmembrane region" description="Helical" evidence="1">
    <location>
        <begin position="93"/>
        <end position="113"/>
    </location>
</feature>
<dbReference type="AlphaFoldDB" id="A0A2H3KTP0"/>
<organism evidence="2 4">
    <name type="scientific">Flavobacterium branchiophilum</name>
    <dbReference type="NCBI Taxonomy" id="55197"/>
    <lineage>
        <taxon>Bacteria</taxon>
        <taxon>Pseudomonadati</taxon>
        <taxon>Bacteroidota</taxon>
        <taxon>Flavobacteriia</taxon>
        <taxon>Flavobacteriales</taxon>
        <taxon>Flavobacteriaceae</taxon>
        <taxon>Flavobacterium</taxon>
    </lineage>
</organism>
<evidence type="ECO:0000313" key="3">
    <source>
        <dbReference type="EMBL" id="TQM40148.1"/>
    </source>
</evidence>
<dbReference type="Proteomes" id="UP000320773">
    <property type="component" value="Unassembled WGS sequence"/>
</dbReference>
<proteinExistence type="predicted"/>
<evidence type="ECO:0000313" key="4">
    <source>
        <dbReference type="Proteomes" id="UP000220828"/>
    </source>
</evidence>
<accession>A0A2H3KTP0</accession>
<keyword evidence="1" id="KW-0812">Transmembrane</keyword>
<dbReference type="EMBL" id="PCMW01000064">
    <property type="protein sequence ID" value="PDS23289.1"/>
    <property type="molecule type" value="Genomic_DNA"/>
</dbReference>
<comment type="caution">
    <text evidence="2">The sequence shown here is derived from an EMBL/GenBank/DDBJ whole genome shotgun (WGS) entry which is preliminary data.</text>
</comment>
<dbReference type="Pfam" id="PF10825">
    <property type="entry name" value="DUF2752"/>
    <property type="match status" value="1"/>
</dbReference>
<evidence type="ECO:0000256" key="1">
    <source>
        <dbReference type="SAM" id="Phobius"/>
    </source>
</evidence>
<name>A0A2H3KTP0_9FLAO</name>
<keyword evidence="1" id="KW-0472">Membrane</keyword>
<sequence>MVPYIIMWLNQGSDLANKQSYCPLKMLTGFPCPGCGITKSLVCFYQGNVWQSLEYHLFGPFAILFCIIAIVTLTTELITGKSYFDTYFYNKKIAVIMAYTLGIYHIIRLIIFVQQHNMESILEQSIWK</sequence>
<gene>
    <name evidence="2" type="ORF">B0A77_11170</name>
    <name evidence="3" type="ORF">BC670_1017</name>
</gene>
<dbReference type="EMBL" id="VFPJ01000001">
    <property type="protein sequence ID" value="TQM40148.1"/>
    <property type="molecule type" value="Genomic_DNA"/>
</dbReference>
<feature type="transmembrane region" description="Helical" evidence="1">
    <location>
        <begin position="55"/>
        <end position="73"/>
    </location>
</feature>
<evidence type="ECO:0000313" key="5">
    <source>
        <dbReference type="Proteomes" id="UP000320773"/>
    </source>
</evidence>
<keyword evidence="1" id="KW-1133">Transmembrane helix</keyword>
<reference evidence="2 4" key="1">
    <citation type="submission" date="2017-09" db="EMBL/GenBank/DDBJ databases">
        <title>Whole genomes of Flavobacteriaceae.</title>
        <authorList>
            <person name="Stine C."/>
            <person name="Li C."/>
            <person name="Tadesse D."/>
        </authorList>
    </citation>
    <scope>NUCLEOTIDE SEQUENCE [LARGE SCALE GENOMIC DNA]</scope>
    <source>
        <strain evidence="2 4">ATCC 35036</strain>
    </source>
</reference>
<dbReference type="InterPro" id="IPR021215">
    <property type="entry name" value="DUF2752"/>
</dbReference>
<reference evidence="3 5" key="2">
    <citation type="submission" date="2019-06" db="EMBL/GenBank/DDBJ databases">
        <title>Genomic Encyclopedia of Archaeal and Bacterial Type Strains, Phase II (KMG-II): from individual species to whole genera.</title>
        <authorList>
            <person name="Goeker M."/>
        </authorList>
    </citation>
    <scope>NUCLEOTIDE SEQUENCE [LARGE SCALE GENOMIC DNA]</scope>
    <source>
        <strain evidence="3 5">DSM 24789</strain>
    </source>
</reference>